<evidence type="ECO:0000313" key="3">
    <source>
        <dbReference type="EMBL" id="MBN7825348.1"/>
    </source>
</evidence>
<keyword evidence="4" id="KW-1185">Reference proteome</keyword>
<dbReference type="EMBL" id="JAFKCV010000004">
    <property type="protein sequence ID" value="MBN7825348.1"/>
    <property type="molecule type" value="Genomic_DNA"/>
</dbReference>
<feature type="domain" description="Peptidase S9 prolyl oligopeptidase catalytic" evidence="2">
    <location>
        <begin position="586"/>
        <end position="791"/>
    </location>
</feature>
<dbReference type="InterPro" id="IPR001375">
    <property type="entry name" value="Peptidase_S9_cat"/>
</dbReference>
<dbReference type="Pfam" id="PF00326">
    <property type="entry name" value="Peptidase_S9"/>
    <property type="match status" value="1"/>
</dbReference>
<gene>
    <name evidence="3" type="ORF">J0A66_08955</name>
</gene>
<dbReference type="GO" id="GO:0004252">
    <property type="term" value="F:serine-type endopeptidase activity"/>
    <property type="evidence" value="ECO:0007669"/>
    <property type="project" value="TreeGrafter"/>
</dbReference>
<evidence type="ECO:0000259" key="2">
    <source>
        <dbReference type="Pfam" id="PF00326"/>
    </source>
</evidence>
<dbReference type="SUPFAM" id="SSF53474">
    <property type="entry name" value="alpha/beta-Hydrolases"/>
    <property type="match status" value="1"/>
</dbReference>
<dbReference type="Gene3D" id="3.40.50.1820">
    <property type="entry name" value="alpha/beta hydrolase"/>
    <property type="match status" value="1"/>
</dbReference>
<sequence>MAALVMPAWAASLDPARIEMLGPIPLGETKAGPHQDAIVRNIQTALAELDSDKLTVFGQSYSWRPLEPVQADAAGLILSRMELGVDGFTTGHLSVTGLDKVQLFVDGQKQEKEDKGFKLALPTGDYQLLVVAEEVVAGQSPGFEFTGAEASDQVTLQQGKRRLSARQLFDSPVVSNLQVSPKGAYALVSYRRFTPEQEDTAVSRTELVRVKDMQVQQVWDSAPANALFSPDEQHLLFSQHDKLQAMNLKDLSVRVISGELKDASGFRFVNSDSLVFAWNQEGKDDGELVKRYQALEDRWSGWRDNSQLYQLDLDSGFIRQLTDDKASSSLLDVNEDKGTLLIGRSLVDYSSPPHGLSGLYELDLASLTEREIGQYRALNDARYAKSGLYVLGGPNFAGGAGLNVSEGLTANDYDGQLYHMALDGSNVKALSKSYDPAISAMQVLDNDDLLLKVGKADRVPLVWYDASEQKYKELTPQLDVVKHWAASEGDQPQILYAGTTTSIPQALYRQKLGRKAEKVWDSANYYADTRIPELEEFDFVNARGQNIDGRVYLPHNLDKNRKYPAIIYYYGGTAPVTRGFTGRYPFNLWAAHGYVVYVLQPTGTTGYGQDMSARHVNAWGDDTTEDVIAGTQAFLKAHPYVDADKLGHIGASYGGFMTMWLATQTDIFAASISHAGISNITSYWGQGWWGFGYSGVASRGSFPWNNADLYSQHSPLFHADKISNPMLLIHGDADTNVPPGESQNMYTALKLLGKDVELVEYKGDNHHILTRDKTFHWWSTILAYFDKHLKDEPQWWQHLYPQE</sequence>
<dbReference type="PANTHER" id="PTHR42776:SF27">
    <property type="entry name" value="DIPEPTIDYL PEPTIDASE FAMILY MEMBER 6"/>
    <property type="match status" value="1"/>
</dbReference>
<dbReference type="Proteomes" id="UP000664654">
    <property type="component" value="Unassembled WGS sequence"/>
</dbReference>
<dbReference type="PANTHER" id="PTHR42776">
    <property type="entry name" value="SERINE PEPTIDASE S9 FAMILY MEMBER"/>
    <property type="match status" value="1"/>
</dbReference>
<dbReference type="SUPFAM" id="SSF82171">
    <property type="entry name" value="DPP6 N-terminal domain-like"/>
    <property type="match status" value="1"/>
</dbReference>
<protein>
    <submittedName>
        <fullName evidence="3">S9 family peptidase</fullName>
    </submittedName>
</protein>
<keyword evidence="1" id="KW-0378">Hydrolase</keyword>
<evidence type="ECO:0000256" key="1">
    <source>
        <dbReference type="ARBA" id="ARBA00022801"/>
    </source>
</evidence>
<organism evidence="3 4">
    <name type="scientific">Bowmanella dokdonensis</name>
    <dbReference type="NCBI Taxonomy" id="751969"/>
    <lineage>
        <taxon>Bacteria</taxon>
        <taxon>Pseudomonadati</taxon>
        <taxon>Pseudomonadota</taxon>
        <taxon>Gammaproteobacteria</taxon>
        <taxon>Alteromonadales</taxon>
        <taxon>Alteromonadaceae</taxon>
        <taxon>Bowmanella</taxon>
    </lineage>
</organism>
<proteinExistence type="predicted"/>
<dbReference type="AlphaFoldDB" id="A0A939DM80"/>
<name>A0A939DM80_9ALTE</name>
<accession>A0A939DM80</accession>
<evidence type="ECO:0000313" key="4">
    <source>
        <dbReference type="Proteomes" id="UP000664654"/>
    </source>
</evidence>
<comment type="caution">
    <text evidence="3">The sequence shown here is derived from an EMBL/GenBank/DDBJ whole genome shotgun (WGS) entry which is preliminary data.</text>
</comment>
<reference evidence="3" key="1">
    <citation type="submission" date="2021-03" db="EMBL/GenBank/DDBJ databases">
        <title>novel species isolated from a fishpond in China.</title>
        <authorList>
            <person name="Lu H."/>
            <person name="Cai Z."/>
        </authorList>
    </citation>
    <scope>NUCLEOTIDE SEQUENCE</scope>
    <source>
        <strain evidence="3">JCM 30855</strain>
    </source>
</reference>
<dbReference type="GO" id="GO:0006508">
    <property type="term" value="P:proteolysis"/>
    <property type="evidence" value="ECO:0007669"/>
    <property type="project" value="InterPro"/>
</dbReference>
<dbReference type="InterPro" id="IPR029058">
    <property type="entry name" value="AB_hydrolase_fold"/>
</dbReference>